<dbReference type="Proteomes" id="UP001153678">
    <property type="component" value="Unassembled WGS sequence"/>
</dbReference>
<comment type="caution">
    <text evidence="3">The sequence shown here is derived from an EMBL/GenBank/DDBJ whole genome shotgun (WGS) entry which is preliminary data.</text>
</comment>
<dbReference type="EMBL" id="CAMKVN010000560">
    <property type="protein sequence ID" value="CAI2169211.1"/>
    <property type="molecule type" value="Genomic_DNA"/>
</dbReference>
<organism evidence="3 4">
    <name type="scientific">Funneliformis geosporum</name>
    <dbReference type="NCBI Taxonomy" id="1117311"/>
    <lineage>
        <taxon>Eukaryota</taxon>
        <taxon>Fungi</taxon>
        <taxon>Fungi incertae sedis</taxon>
        <taxon>Mucoromycota</taxon>
        <taxon>Glomeromycotina</taxon>
        <taxon>Glomeromycetes</taxon>
        <taxon>Glomerales</taxon>
        <taxon>Glomeraceae</taxon>
        <taxon>Funneliformis</taxon>
    </lineage>
</organism>
<sequence>MYKIVKIFYTIILVSFFVTEVLSLPKPLGVKIQTSNLKECGILIGVKIKFSSFDVYYSESPDTITFVVQGKIFFIDYTNTLQFDFRLFKKFDNIFVNSCIANNGHFNSDYCEIENTSKFDTFTFKTQFEVEASDLKSNDTHVELSVKNGVKDMGCVTASLESIENSFSFENNSPDDKKKNKSQNPSEPKSSGNKNNKNEHYHPKVPYPPESPEVTKPPKGSNSSEGWKKGAGIGGFGVTVTVALVALRKKISAFFGCHTENTEGNHGQENITDTGNTGNNIENNRTIIVVQHV</sequence>
<accession>A0A9W4WSM3</accession>
<feature type="region of interest" description="Disordered" evidence="1">
    <location>
        <begin position="167"/>
        <end position="230"/>
    </location>
</feature>
<protein>
    <submittedName>
        <fullName evidence="3">7235_t:CDS:1</fullName>
    </submittedName>
</protein>
<keyword evidence="4" id="KW-1185">Reference proteome</keyword>
<proteinExistence type="predicted"/>
<reference evidence="3" key="1">
    <citation type="submission" date="2022-08" db="EMBL/GenBank/DDBJ databases">
        <authorList>
            <person name="Kallberg Y."/>
            <person name="Tangrot J."/>
            <person name="Rosling A."/>
        </authorList>
    </citation>
    <scope>NUCLEOTIDE SEQUENCE</scope>
    <source>
        <strain evidence="3">Wild A</strain>
    </source>
</reference>
<evidence type="ECO:0000256" key="1">
    <source>
        <dbReference type="SAM" id="MobiDB-lite"/>
    </source>
</evidence>
<name>A0A9W4WSM3_9GLOM</name>
<evidence type="ECO:0000256" key="2">
    <source>
        <dbReference type="SAM" id="SignalP"/>
    </source>
</evidence>
<feature type="signal peptide" evidence="2">
    <location>
        <begin position="1"/>
        <end position="23"/>
    </location>
</feature>
<keyword evidence="2" id="KW-0732">Signal</keyword>
<evidence type="ECO:0000313" key="3">
    <source>
        <dbReference type="EMBL" id="CAI2169211.1"/>
    </source>
</evidence>
<dbReference type="AlphaFoldDB" id="A0A9W4WSM3"/>
<evidence type="ECO:0000313" key="4">
    <source>
        <dbReference type="Proteomes" id="UP001153678"/>
    </source>
</evidence>
<feature type="chain" id="PRO_5040845843" evidence="2">
    <location>
        <begin position="24"/>
        <end position="293"/>
    </location>
</feature>
<gene>
    <name evidence="3" type="ORF">FWILDA_LOCUS3966</name>
</gene>